<dbReference type="InterPro" id="IPR036425">
    <property type="entry name" value="MoaB/Mog-like_dom_sf"/>
</dbReference>
<comment type="caution">
    <text evidence="3">The sequence shown here is derived from an EMBL/GenBank/DDBJ whole genome shotgun (WGS) entry which is preliminary data.</text>
</comment>
<dbReference type="InterPro" id="IPR008136">
    <property type="entry name" value="CinA_C"/>
</dbReference>
<feature type="domain" description="MoaB/Mog" evidence="2">
    <location>
        <begin position="4"/>
        <end position="171"/>
    </location>
</feature>
<dbReference type="HAMAP" id="MF_00226_B">
    <property type="entry name" value="CinA_B"/>
    <property type="match status" value="1"/>
</dbReference>
<dbReference type="NCBIfam" id="TIGR00199">
    <property type="entry name" value="PncC_domain"/>
    <property type="match status" value="1"/>
</dbReference>
<gene>
    <name evidence="1" type="primary">cinA</name>
    <name evidence="3" type="ORF">FD19_GL000034</name>
</gene>
<name>A0A0R2C7A5_9LACO</name>
<sequence>MNAELIAVGTEMLLGQIVNTNAAYLARTLAHLGIGSRYQQVVGDNQERLDGAISVAEQRSDTIILMGGLGPTPDDLTKQTLAAHLGRELVTDAAHHEKLVEMARRKQQPLTPNNLVQAMLPAGATPLTNHNGLAVGAFMAANNHHYILLPGPPREFKMMVDKELVPLLAGQQHETLASETMHFFGLGESALVTEIGDIIAEQGNPTVAPYIGNYEVELRLTARAVDADQAQALIKPMRSNILRRIGQYYYGSGDESLAAHVVAALAAAHATITAAESLTAGAFQAALGDVPGASKVLNGGFVTYAPGAKEQLVNVPGSVIDQHGVVSAATAKAMATGAQHALGADVGVGLTGVAGPEQLEGHPAGTVWIGLAVGTQVSATEFHFQGSRNDVRGRAVKTALLMVLQALQK</sequence>
<dbReference type="RefSeq" id="WP_056968834.1">
    <property type="nucleotide sequence ID" value="NZ_AYZK01000001.1"/>
</dbReference>
<dbReference type="PIRSF" id="PIRSF006728">
    <property type="entry name" value="CinA"/>
    <property type="match status" value="1"/>
</dbReference>
<evidence type="ECO:0000259" key="2">
    <source>
        <dbReference type="SMART" id="SM00852"/>
    </source>
</evidence>
<reference evidence="3 4" key="1">
    <citation type="journal article" date="2015" name="Genome Announc.">
        <title>Expanding the biotechnology potential of lactobacilli through comparative genomics of 213 strains and associated genera.</title>
        <authorList>
            <person name="Sun Z."/>
            <person name="Harris H.M."/>
            <person name="McCann A."/>
            <person name="Guo C."/>
            <person name="Argimon S."/>
            <person name="Zhang W."/>
            <person name="Yang X."/>
            <person name="Jeffery I.B."/>
            <person name="Cooney J.C."/>
            <person name="Kagawa T.F."/>
            <person name="Liu W."/>
            <person name="Song Y."/>
            <person name="Salvetti E."/>
            <person name="Wrobel A."/>
            <person name="Rasinkangas P."/>
            <person name="Parkhill J."/>
            <person name="Rea M.C."/>
            <person name="O'Sullivan O."/>
            <person name="Ritari J."/>
            <person name="Douillard F.P."/>
            <person name="Paul Ross R."/>
            <person name="Yang R."/>
            <person name="Briner A.E."/>
            <person name="Felis G.E."/>
            <person name="de Vos W.M."/>
            <person name="Barrangou R."/>
            <person name="Klaenhammer T.R."/>
            <person name="Caufield P.W."/>
            <person name="Cui Y."/>
            <person name="Zhang H."/>
            <person name="O'Toole P.W."/>
        </authorList>
    </citation>
    <scope>NUCLEOTIDE SEQUENCE [LARGE SCALE GENOMIC DNA]</scope>
    <source>
        <strain evidence="3 4">DSM 22698</strain>
    </source>
</reference>
<dbReference type="InterPro" id="IPR008135">
    <property type="entry name" value="Competence-induced_CinA"/>
</dbReference>
<dbReference type="NCBIfam" id="NF001813">
    <property type="entry name" value="PRK00549.1"/>
    <property type="match status" value="1"/>
</dbReference>
<dbReference type="STRING" id="1423810.FD19_GL000034"/>
<dbReference type="PANTHER" id="PTHR13939:SF0">
    <property type="entry name" value="NMN AMIDOHYDROLASE-LIKE PROTEIN YFAY"/>
    <property type="match status" value="1"/>
</dbReference>
<dbReference type="SMART" id="SM00852">
    <property type="entry name" value="MoCF_biosynth"/>
    <property type="match status" value="1"/>
</dbReference>
<dbReference type="AlphaFoldDB" id="A0A0R2C7A5"/>
<dbReference type="InterPro" id="IPR041424">
    <property type="entry name" value="CinA_KH"/>
</dbReference>
<evidence type="ECO:0000313" key="4">
    <source>
        <dbReference type="Proteomes" id="UP000051789"/>
    </source>
</evidence>
<protein>
    <recommendedName>
        <fullName evidence="1">Putative competence-damage inducible protein</fullName>
    </recommendedName>
</protein>
<proteinExistence type="inferred from homology"/>
<dbReference type="Pfam" id="PF18146">
    <property type="entry name" value="CinA_KH"/>
    <property type="match status" value="1"/>
</dbReference>
<dbReference type="InterPro" id="IPR050101">
    <property type="entry name" value="CinA"/>
</dbReference>
<dbReference type="Gene3D" id="3.40.980.10">
    <property type="entry name" value="MoaB/Mog-like domain"/>
    <property type="match status" value="1"/>
</dbReference>
<dbReference type="EMBL" id="AYZK01000001">
    <property type="protein sequence ID" value="KRM87759.1"/>
    <property type="molecule type" value="Genomic_DNA"/>
</dbReference>
<organism evidence="3 4">
    <name type="scientific">Lacticaseibacillus thailandensis DSM 22698 = JCM 13996</name>
    <dbReference type="NCBI Taxonomy" id="1423810"/>
    <lineage>
        <taxon>Bacteria</taxon>
        <taxon>Bacillati</taxon>
        <taxon>Bacillota</taxon>
        <taxon>Bacilli</taxon>
        <taxon>Lactobacillales</taxon>
        <taxon>Lactobacillaceae</taxon>
        <taxon>Lacticaseibacillus</taxon>
    </lineage>
</organism>
<evidence type="ECO:0000256" key="1">
    <source>
        <dbReference type="HAMAP-Rule" id="MF_00226"/>
    </source>
</evidence>
<accession>A0A0R2C7A5</accession>
<dbReference type="Pfam" id="PF00994">
    <property type="entry name" value="MoCF_biosynth"/>
    <property type="match status" value="1"/>
</dbReference>
<dbReference type="Pfam" id="PF02464">
    <property type="entry name" value="CinA"/>
    <property type="match status" value="1"/>
</dbReference>
<dbReference type="InterPro" id="IPR001453">
    <property type="entry name" value="MoaB/Mog_dom"/>
</dbReference>
<dbReference type="PANTHER" id="PTHR13939">
    <property type="entry name" value="NICOTINAMIDE-NUCLEOTIDE AMIDOHYDROLASE PNCC"/>
    <property type="match status" value="1"/>
</dbReference>
<dbReference type="NCBIfam" id="TIGR00200">
    <property type="entry name" value="cinA_nterm"/>
    <property type="match status" value="1"/>
</dbReference>
<dbReference type="InterPro" id="IPR036653">
    <property type="entry name" value="CinA-like_C"/>
</dbReference>
<dbReference type="PATRIC" id="fig|1423810.4.peg.34"/>
<dbReference type="Proteomes" id="UP000051789">
    <property type="component" value="Unassembled WGS sequence"/>
</dbReference>
<keyword evidence="4" id="KW-1185">Reference proteome</keyword>
<dbReference type="Gene3D" id="3.90.950.20">
    <property type="entry name" value="CinA-like"/>
    <property type="match status" value="1"/>
</dbReference>
<dbReference type="Gene3D" id="3.30.70.2860">
    <property type="match status" value="1"/>
</dbReference>
<evidence type="ECO:0000313" key="3">
    <source>
        <dbReference type="EMBL" id="KRM87759.1"/>
    </source>
</evidence>
<dbReference type="SUPFAM" id="SSF142433">
    <property type="entry name" value="CinA-like"/>
    <property type="match status" value="1"/>
</dbReference>
<dbReference type="CDD" id="cd00885">
    <property type="entry name" value="cinA"/>
    <property type="match status" value="1"/>
</dbReference>
<comment type="similarity">
    <text evidence="1">Belongs to the CinA family.</text>
</comment>
<dbReference type="SUPFAM" id="SSF53218">
    <property type="entry name" value="Molybdenum cofactor biosynthesis proteins"/>
    <property type="match status" value="1"/>
</dbReference>